<dbReference type="AlphaFoldDB" id="A0A8H3SCN1"/>
<reference evidence="4 5" key="1">
    <citation type="submission" date="2020-01" db="EMBL/GenBank/DDBJ databases">
        <title>Draft genome sequence of Aspergillus udagawae IFM 46972.</title>
        <authorList>
            <person name="Takahashi H."/>
            <person name="Yaguchi T."/>
        </authorList>
    </citation>
    <scope>NUCLEOTIDE SEQUENCE [LARGE SCALE GENOMIC DNA]</scope>
    <source>
        <strain evidence="4 5">IFM 46972</strain>
    </source>
</reference>
<keyword evidence="2" id="KW-0472">Membrane</keyword>
<feature type="transmembrane region" description="Helical" evidence="2">
    <location>
        <begin position="402"/>
        <end position="421"/>
    </location>
</feature>
<dbReference type="InterPro" id="IPR029498">
    <property type="entry name" value="HeLo_dom"/>
</dbReference>
<dbReference type="EMBL" id="BLKC01000136">
    <property type="protein sequence ID" value="GFF56421.1"/>
    <property type="molecule type" value="Genomic_DNA"/>
</dbReference>
<dbReference type="Gene3D" id="1.20.120.1020">
    <property type="entry name" value="Prion-inhibition and propagation, HeLo domain"/>
    <property type="match status" value="1"/>
</dbReference>
<evidence type="ECO:0000256" key="2">
    <source>
        <dbReference type="SAM" id="Phobius"/>
    </source>
</evidence>
<evidence type="ECO:0000256" key="1">
    <source>
        <dbReference type="SAM" id="Coils"/>
    </source>
</evidence>
<dbReference type="Proteomes" id="UP000465221">
    <property type="component" value="Unassembled WGS sequence"/>
</dbReference>
<dbReference type="InterPro" id="IPR038305">
    <property type="entry name" value="HeLo_sf"/>
</dbReference>
<evidence type="ECO:0000313" key="5">
    <source>
        <dbReference type="Proteomes" id="UP000465221"/>
    </source>
</evidence>
<protein>
    <recommendedName>
        <fullName evidence="3">Prion-inhibition and propagation HeLo domain-containing protein</fullName>
    </recommendedName>
</protein>
<name>A0A8H3SCN1_9EURO</name>
<dbReference type="PANTHER" id="PTHR40641">
    <property type="entry name" value="INVOLUCRIN REPEAT PROTEIN (AFU_ORTHOLOGUE AFUA_2G08060)"/>
    <property type="match status" value="1"/>
</dbReference>
<organism evidence="4 5">
    <name type="scientific">Aspergillus udagawae</name>
    <dbReference type="NCBI Taxonomy" id="91492"/>
    <lineage>
        <taxon>Eukaryota</taxon>
        <taxon>Fungi</taxon>
        <taxon>Dikarya</taxon>
        <taxon>Ascomycota</taxon>
        <taxon>Pezizomycotina</taxon>
        <taxon>Eurotiomycetes</taxon>
        <taxon>Eurotiomycetidae</taxon>
        <taxon>Eurotiales</taxon>
        <taxon>Aspergillaceae</taxon>
        <taxon>Aspergillus</taxon>
        <taxon>Aspergillus subgen. Fumigati</taxon>
    </lineage>
</organism>
<evidence type="ECO:0000259" key="3">
    <source>
        <dbReference type="Pfam" id="PF14479"/>
    </source>
</evidence>
<dbReference type="PANTHER" id="PTHR40641:SF2">
    <property type="entry name" value="INVOLUCRIN REPEAT PROTEIN"/>
    <property type="match status" value="1"/>
</dbReference>
<feature type="coiled-coil region" evidence="1">
    <location>
        <begin position="299"/>
        <end position="326"/>
    </location>
</feature>
<keyword evidence="1" id="KW-0175">Coiled coil</keyword>
<dbReference type="InterPro" id="IPR053268">
    <property type="entry name" value="Woronin_anchor"/>
</dbReference>
<sequence length="601" mass="67021">MPHLPLSTLNEALVNFELKGVATLWNTCTQALDVIVAGKRDTTAYNISRAKLELEQARLFFWGEGLGLLHLGADPENAERTVHPHLERLEIRVAVVQILRCMHRLFESTATLQAEYGLYLVSVGERDGDHLLLDIIFKRAYRHAQQSAQRHQGALLARENWAICEGSKFERLVKEIRGHNKSLLGLFPDIIAKTAMGLLEEIESSSDIGALGLLHSAAADDYEDISLKAAMRLTVLGGQISTGSASVIIADHRGSESSEGEVDNVRASKPFGETLVVGDSHGVVDADIQSVEARESSQLLRLNQEIQASQNKIKELQQVIAALLYDSVLTVRDEDYFEAACNKLYNHVEQWVLQFSKHSDSRRCRVLGDLQDKESTAWFEQVLLNRSDINVCLADRVYRRNIFMAVVMAMVFKLIFARYLFSMALNQRRTLKSLERQLLAANPRGTVNCWRANTLSLMAKDPTFTARCNSDLMSISLRIFNTLSTVLPPPSQAESQLLDSLRRVLQVAVDLSIQMRTQLAKYTMMPPLAKSETKISFNATLMNERSGGSNEELEAQNATVHMVLFPLVVKQGDDVGEGEDEAVIYPAQVLVTGLNKLSMEL</sequence>
<comment type="caution">
    <text evidence="4">The sequence shown here is derived from an EMBL/GenBank/DDBJ whole genome shotgun (WGS) entry which is preliminary data.</text>
</comment>
<dbReference type="Pfam" id="PF14479">
    <property type="entry name" value="HeLo"/>
    <property type="match status" value="1"/>
</dbReference>
<feature type="domain" description="Prion-inhibition and propagation HeLo" evidence="3">
    <location>
        <begin position="20"/>
        <end position="214"/>
    </location>
</feature>
<evidence type="ECO:0000313" key="4">
    <source>
        <dbReference type="EMBL" id="GFF56421.1"/>
    </source>
</evidence>
<keyword evidence="2" id="KW-0812">Transmembrane</keyword>
<proteinExistence type="predicted"/>
<accession>A0A8H3SCN1</accession>
<gene>
    <name evidence="4" type="ORF">IFM46972_10508</name>
</gene>
<keyword evidence="2" id="KW-1133">Transmembrane helix</keyword>